<name>A0ABV0BTB7_9SPHI</name>
<dbReference type="InterPro" id="IPR032774">
    <property type="entry name" value="WG_beta_rep"/>
</dbReference>
<evidence type="ECO:0000313" key="3">
    <source>
        <dbReference type="Proteomes" id="UP001409291"/>
    </source>
</evidence>
<reference evidence="2 3" key="1">
    <citation type="submission" date="2024-04" db="EMBL/GenBank/DDBJ databases">
        <title>WGS of bacteria from Torrens River.</title>
        <authorList>
            <person name="Wyrsch E.R."/>
            <person name="Drigo B."/>
        </authorList>
    </citation>
    <scope>NUCLEOTIDE SEQUENCE [LARGE SCALE GENOMIC DNA]</scope>
    <source>
        <strain evidence="2 3">TWI391</strain>
    </source>
</reference>
<evidence type="ECO:0000313" key="2">
    <source>
        <dbReference type="EMBL" id="MEN5377822.1"/>
    </source>
</evidence>
<dbReference type="PANTHER" id="PTHR37841">
    <property type="entry name" value="GLR2918 PROTEIN"/>
    <property type="match status" value="1"/>
</dbReference>
<comment type="caution">
    <text evidence="2">The sequence shown here is derived from an EMBL/GenBank/DDBJ whole genome shotgun (WGS) entry which is preliminary data.</text>
</comment>
<evidence type="ECO:0000256" key="1">
    <source>
        <dbReference type="SAM" id="SignalP"/>
    </source>
</evidence>
<keyword evidence="3" id="KW-1185">Reference proteome</keyword>
<keyword evidence="1" id="KW-0732">Signal</keyword>
<feature type="signal peptide" evidence="1">
    <location>
        <begin position="1"/>
        <end position="20"/>
    </location>
</feature>
<dbReference type="Proteomes" id="UP001409291">
    <property type="component" value="Unassembled WGS sequence"/>
</dbReference>
<dbReference type="EMBL" id="JBDJNQ010000004">
    <property type="protein sequence ID" value="MEN5377822.1"/>
    <property type="molecule type" value="Genomic_DNA"/>
</dbReference>
<gene>
    <name evidence="2" type="ORF">ABE541_11150</name>
</gene>
<dbReference type="PANTHER" id="PTHR37841:SF1">
    <property type="entry name" value="DUF3298 DOMAIN-CONTAINING PROTEIN"/>
    <property type="match status" value="1"/>
</dbReference>
<dbReference type="Pfam" id="PF14903">
    <property type="entry name" value="WG_beta_rep"/>
    <property type="match status" value="3"/>
</dbReference>
<accession>A0ABV0BTB7</accession>
<feature type="chain" id="PRO_5046553248" evidence="1">
    <location>
        <begin position="21"/>
        <end position="450"/>
    </location>
</feature>
<protein>
    <submittedName>
        <fullName evidence="2">WG repeat-containing protein</fullName>
    </submittedName>
</protein>
<dbReference type="RefSeq" id="WP_183912408.1">
    <property type="nucleotide sequence ID" value="NZ_JBDJLH010000002.1"/>
</dbReference>
<organism evidence="2 3">
    <name type="scientific">Sphingobacterium kitahiroshimense</name>
    <dbReference type="NCBI Taxonomy" id="470446"/>
    <lineage>
        <taxon>Bacteria</taxon>
        <taxon>Pseudomonadati</taxon>
        <taxon>Bacteroidota</taxon>
        <taxon>Sphingobacteriia</taxon>
        <taxon>Sphingobacteriales</taxon>
        <taxon>Sphingobacteriaceae</taxon>
        <taxon>Sphingobacterium</taxon>
    </lineage>
</organism>
<sequence>MKRITLTLATVCLMSLSALAQSNKFFRIDYGIKSGENNGQLDDTQLRAWVNQDYMRIAYTQDESHIEIKDKKKLKSFILVPNSQEYLMLQDGTKNDYSDIQIEYIKGQEKKIAGYTCKLAIINIGTDEESGEDVKLAVYYTEQIPNLSWAEFNFLETLPGAPLSITVSGDGYIAKKIDSEELTQELFEIPESYTEMQADSAIGYGDLQVADNRYIFTNETGDLYGLKDENDQVFFQPKYTFIAPFDGDISIVNNAEDKFGAINLAGQEIITLQHDFLNYSDDSKTFMYGAQDKYGLLRADGSVLINATYEMVSFPENGLIQFMKNDKSGFMNEKEQVIIPAVHEHIFMRNKDYFITFEDTSYSLLSIKDNKKIAGGYEYMALPDEGNIFLAMKNGKYGYIDEKGKTIIPFKFSTALAFDNGVAIVSEDEAGENIYYIDTKGQEVAAVEAE</sequence>
<proteinExistence type="predicted"/>